<dbReference type="InterPro" id="IPR011990">
    <property type="entry name" value="TPR-like_helical_dom_sf"/>
</dbReference>
<dbReference type="EMBL" id="MTYJ01000024">
    <property type="protein sequence ID" value="OQV21335.1"/>
    <property type="molecule type" value="Genomic_DNA"/>
</dbReference>
<protein>
    <submittedName>
        <fullName evidence="1">Uncharacterized protein</fullName>
    </submittedName>
</protein>
<name>A0A1W0X1J4_HYPEX</name>
<comment type="caution">
    <text evidence="1">The sequence shown here is derived from an EMBL/GenBank/DDBJ whole genome shotgun (WGS) entry which is preliminary data.</text>
</comment>
<keyword evidence="2" id="KW-1185">Reference proteome</keyword>
<dbReference type="AlphaFoldDB" id="A0A1W0X1J4"/>
<reference evidence="2" key="1">
    <citation type="submission" date="2017-01" db="EMBL/GenBank/DDBJ databases">
        <title>Comparative genomics of anhydrobiosis in the tardigrade Hypsibius dujardini.</title>
        <authorList>
            <person name="Yoshida Y."/>
            <person name="Koutsovoulos G."/>
            <person name="Laetsch D."/>
            <person name="Stevens L."/>
            <person name="Kumar S."/>
            <person name="Horikawa D."/>
            <person name="Ishino K."/>
            <person name="Komine S."/>
            <person name="Tomita M."/>
            <person name="Blaxter M."/>
            <person name="Arakawa K."/>
        </authorList>
    </citation>
    <scope>NUCLEOTIDE SEQUENCE [LARGE SCALE GENOMIC DNA]</scope>
    <source>
        <strain evidence="2">Z151</strain>
    </source>
</reference>
<evidence type="ECO:0000313" key="2">
    <source>
        <dbReference type="Proteomes" id="UP000192578"/>
    </source>
</evidence>
<sequence length="279" mass="32362">MKCCHLQLFDFSRRTLGSVRRSAVECITEWQVRLGLEKRLNDDRTFQTKLEKSGSLEFHGGHLLQEIDELIQRKPSLPERRRIPTEAFTRCCISLGSRLCMLLYLRLCHPVLRDAAREYEEEAKQLFILRNYEGSLDRIDKAFHHCPDSAVCLILKAAVLRRQNRFQEGLDLLSTVGNIDRRELAVEAREQRVVLLLNDWAVYRCGKGRMKRTQELLRTAVGMNDISQISVVHLNRSIVQEQMDGWSDAKVAFTKATISSWRAKNKMGRRLDGRRKSCC</sequence>
<dbReference type="SUPFAM" id="SSF48452">
    <property type="entry name" value="TPR-like"/>
    <property type="match status" value="1"/>
</dbReference>
<evidence type="ECO:0000313" key="1">
    <source>
        <dbReference type="EMBL" id="OQV21335.1"/>
    </source>
</evidence>
<dbReference type="Gene3D" id="1.25.40.10">
    <property type="entry name" value="Tetratricopeptide repeat domain"/>
    <property type="match status" value="1"/>
</dbReference>
<dbReference type="Proteomes" id="UP000192578">
    <property type="component" value="Unassembled WGS sequence"/>
</dbReference>
<proteinExistence type="predicted"/>
<gene>
    <name evidence="1" type="ORF">BV898_04815</name>
</gene>
<accession>A0A1W0X1J4</accession>
<organism evidence="1 2">
    <name type="scientific">Hypsibius exemplaris</name>
    <name type="common">Freshwater tardigrade</name>
    <dbReference type="NCBI Taxonomy" id="2072580"/>
    <lineage>
        <taxon>Eukaryota</taxon>
        <taxon>Metazoa</taxon>
        <taxon>Ecdysozoa</taxon>
        <taxon>Tardigrada</taxon>
        <taxon>Eutardigrada</taxon>
        <taxon>Parachela</taxon>
        <taxon>Hypsibioidea</taxon>
        <taxon>Hypsibiidae</taxon>
        <taxon>Hypsibius</taxon>
    </lineage>
</organism>